<dbReference type="Proteomes" id="UP001196413">
    <property type="component" value="Unassembled WGS sequence"/>
</dbReference>
<dbReference type="EMBL" id="JAHQIW010001572">
    <property type="protein sequence ID" value="KAJ1352965.1"/>
    <property type="molecule type" value="Genomic_DNA"/>
</dbReference>
<organism evidence="1 2">
    <name type="scientific">Parelaphostrongylus tenuis</name>
    <name type="common">Meningeal worm</name>
    <dbReference type="NCBI Taxonomy" id="148309"/>
    <lineage>
        <taxon>Eukaryota</taxon>
        <taxon>Metazoa</taxon>
        <taxon>Ecdysozoa</taxon>
        <taxon>Nematoda</taxon>
        <taxon>Chromadorea</taxon>
        <taxon>Rhabditida</taxon>
        <taxon>Rhabditina</taxon>
        <taxon>Rhabditomorpha</taxon>
        <taxon>Strongyloidea</taxon>
        <taxon>Metastrongylidae</taxon>
        <taxon>Parelaphostrongylus</taxon>
    </lineage>
</organism>
<reference evidence="1" key="1">
    <citation type="submission" date="2021-06" db="EMBL/GenBank/DDBJ databases">
        <title>Parelaphostrongylus tenuis whole genome reference sequence.</title>
        <authorList>
            <person name="Garwood T.J."/>
            <person name="Larsen P.A."/>
            <person name="Fountain-Jones N.M."/>
            <person name="Garbe J.R."/>
            <person name="Macchietto M.G."/>
            <person name="Kania S.A."/>
            <person name="Gerhold R.W."/>
            <person name="Richards J.E."/>
            <person name="Wolf T.M."/>
        </authorList>
    </citation>
    <scope>NUCLEOTIDE SEQUENCE</scope>
    <source>
        <strain evidence="1">MNPRO001-30</strain>
        <tissue evidence="1">Meninges</tissue>
    </source>
</reference>
<keyword evidence="2" id="KW-1185">Reference proteome</keyword>
<sequence>MQPVARFGEKSTDVKEKSALYRVSYSMFLNLSEQKFVTALSFTREHVAVTQQLLVWLDHCSQSDICCICRQHSL</sequence>
<name>A0AAD5M6F4_PARTN</name>
<dbReference type="AlphaFoldDB" id="A0AAD5M6F4"/>
<comment type="caution">
    <text evidence="1">The sequence shown here is derived from an EMBL/GenBank/DDBJ whole genome shotgun (WGS) entry which is preliminary data.</text>
</comment>
<gene>
    <name evidence="1" type="ORF">KIN20_009485</name>
</gene>
<evidence type="ECO:0000313" key="2">
    <source>
        <dbReference type="Proteomes" id="UP001196413"/>
    </source>
</evidence>
<protein>
    <submittedName>
        <fullName evidence="1">Uncharacterized protein</fullName>
    </submittedName>
</protein>
<accession>A0AAD5M6F4</accession>
<evidence type="ECO:0000313" key="1">
    <source>
        <dbReference type="EMBL" id="KAJ1352965.1"/>
    </source>
</evidence>
<proteinExistence type="predicted"/>